<feature type="compositionally biased region" description="Polar residues" evidence="2">
    <location>
        <begin position="50"/>
        <end position="59"/>
    </location>
</feature>
<feature type="compositionally biased region" description="Low complexity" evidence="2">
    <location>
        <begin position="70"/>
        <end position="84"/>
    </location>
</feature>
<reference evidence="4 5" key="1">
    <citation type="journal article" date="2009" name="Int. J. Syst. Evol. Microbiol.">
        <title>Paenibacillus contaminans sp. nov., isolated from a contaminated laboratory plate.</title>
        <authorList>
            <person name="Chou J.H."/>
            <person name="Lee J.H."/>
            <person name="Lin M.C."/>
            <person name="Chang P.S."/>
            <person name="Arun A.B."/>
            <person name="Young C.C."/>
            <person name="Chen W.M."/>
        </authorList>
    </citation>
    <scope>NUCLEOTIDE SEQUENCE [LARGE SCALE GENOMIC DNA]</scope>
    <source>
        <strain evidence="4 5">CKOBP-6</strain>
    </source>
</reference>
<sequence length="438" mass="47286">MSANRASTKSRVSAISSTTSARSARIKVTPAESINRRSRSFSKGKSSIRQASSMRTGRSSKCLAVNRGPASRAASINNAASSHSLTARPADLNGGDAVGKKRRNGTKAGTILAAMLLMSGCGLIPVHEEAKPELLPPVKDKVELLEVSKGHLSNEIHGTGVIVPANTEFVKYTIDGKIASVQVKAGDRVKKGDVLMTLDPQSLELDLKKQQLALEAVRVEMDKVRSGDSADETKIAVMNVQIEEMRLAGMEARKEKLKLIAPIDGVVTFVDFLRPGDRAVAYQDVVGIANEGALQVRYSTPQGSLTNLTEIEKGMPVELTVRDQTVTGVVKQSPSSAPFTLDQAVADQNARTLLFEFDSVSSDFAFGDNVHFKLVLAEKNDVVKIPRVALRSYQGRDFVHIIEGENRKEVDVVKGLVTSTEVEIKKGLAEGQQIIMNR</sequence>
<name>A0A329M5M4_9BACL</name>
<dbReference type="NCBIfam" id="TIGR01730">
    <property type="entry name" value="RND_mfp"/>
    <property type="match status" value="1"/>
</dbReference>
<feature type="compositionally biased region" description="Low complexity" evidence="2">
    <location>
        <begin position="10"/>
        <end position="23"/>
    </location>
</feature>
<dbReference type="InterPro" id="IPR006143">
    <property type="entry name" value="RND_pump_MFP"/>
</dbReference>
<dbReference type="GO" id="GO:0015562">
    <property type="term" value="F:efflux transmembrane transporter activity"/>
    <property type="evidence" value="ECO:0007669"/>
    <property type="project" value="TreeGrafter"/>
</dbReference>
<dbReference type="Pfam" id="PF25917">
    <property type="entry name" value="BSH_RND"/>
    <property type="match status" value="1"/>
</dbReference>
<dbReference type="GO" id="GO:1990281">
    <property type="term" value="C:efflux pump complex"/>
    <property type="evidence" value="ECO:0007669"/>
    <property type="project" value="TreeGrafter"/>
</dbReference>
<dbReference type="InterPro" id="IPR058625">
    <property type="entry name" value="MdtA-like_BSH"/>
</dbReference>
<evidence type="ECO:0000256" key="2">
    <source>
        <dbReference type="SAM" id="MobiDB-lite"/>
    </source>
</evidence>
<dbReference type="Gene3D" id="2.40.50.100">
    <property type="match status" value="1"/>
</dbReference>
<comment type="similarity">
    <text evidence="1">Belongs to the membrane fusion protein (MFP) (TC 8.A.1) family.</text>
</comment>
<keyword evidence="5" id="KW-1185">Reference proteome</keyword>
<proteinExistence type="inferred from homology"/>
<comment type="caution">
    <text evidence="4">The sequence shown here is derived from an EMBL/GenBank/DDBJ whole genome shotgun (WGS) entry which is preliminary data.</text>
</comment>
<feature type="domain" description="Multidrug resistance protein MdtA-like barrel-sandwich hybrid" evidence="3">
    <location>
        <begin position="172"/>
        <end position="270"/>
    </location>
</feature>
<dbReference type="AlphaFoldDB" id="A0A329M5M4"/>
<dbReference type="EMBL" id="QMFB01000026">
    <property type="protein sequence ID" value="RAV14446.1"/>
    <property type="molecule type" value="Genomic_DNA"/>
</dbReference>
<dbReference type="Proteomes" id="UP000250369">
    <property type="component" value="Unassembled WGS sequence"/>
</dbReference>
<accession>A0A329M5M4</accession>
<organism evidence="4 5">
    <name type="scientific">Paenibacillus contaminans</name>
    <dbReference type="NCBI Taxonomy" id="450362"/>
    <lineage>
        <taxon>Bacteria</taxon>
        <taxon>Bacillati</taxon>
        <taxon>Bacillota</taxon>
        <taxon>Bacilli</taxon>
        <taxon>Bacillales</taxon>
        <taxon>Paenibacillaceae</taxon>
        <taxon>Paenibacillus</taxon>
    </lineage>
</organism>
<protein>
    <recommendedName>
        <fullName evidence="3">Multidrug resistance protein MdtA-like barrel-sandwich hybrid domain-containing protein</fullName>
    </recommendedName>
</protein>
<evidence type="ECO:0000256" key="1">
    <source>
        <dbReference type="ARBA" id="ARBA00009477"/>
    </source>
</evidence>
<evidence type="ECO:0000259" key="3">
    <source>
        <dbReference type="Pfam" id="PF25917"/>
    </source>
</evidence>
<dbReference type="PANTHER" id="PTHR30469">
    <property type="entry name" value="MULTIDRUG RESISTANCE PROTEIN MDTA"/>
    <property type="match status" value="1"/>
</dbReference>
<dbReference type="Gene3D" id="2.40.420.20">
    <property type="match status" value="1"/>
</dbReference>
<evidence type="ECO:0000313" key="4">
    <source>
        <dbReference type="EMBL" id="RAV14446.1"/>
    </source>
</evidence>
<evidence type="ECO:0000313" key="5">
    <source>
        <dbReference type="Proteomes" id="UP000250369"/>
    </source>
</evidence>
<feature type="region of interest" description="Disordered" evidence="2">
    <location>
        <begin position="1"/>
        <end position="102"/>
    </location>
</feature>
<gene>
    <name evidence="4" type="ORF">DQG23_31650</name>
</gene>
<dbReference type="SUPFAM" id="SSF111369">
    <property type="entry name" value="HlyD-like secretion proteins"/>
    <property type="match status" value="1"/>
</dbReference>